<dbReference type="EMBL" id="JAKOGI010000008">
    <property type="protein sequence ID" value="KAJ8451706.1"/>
    <property type="molecule type" value="Genomic_DNA"/>
</dbReference>
<evidence type="ECO:0008006" key="4">
    <source>
        <dbReference type="Google" id="ProtNLM"/>
    </source>
</evidence>
<sequence>MSDQWRSRPNFRHTDRVVKRAVGVSEDGCTNGMTMVGRKRSISSRYGGGSDDGKQHYYKRLQGESHGPTSLNDVHLDKDDLRFKLMQKNMVRKSQNNDSWGNVDLRDTLSSRTSQPPVNSKLMYPTEATFSTRRTVPELRDARITRQSMFEPGDTAVLGRSQSSRNTSGLSLLDPGRTYPSWMLNNSRRLSPERMSHHPATARGLSPERSSEALQRSLELQRSLVRAYGDERSSSCLRISPSRPVCTSTYMRRSSIPAAPVSCIAPPPAPYPQGSGIVQKIPSMGDGYATVESLLRSMGLEKYAIYFKAEEVCV</sequence>
<dbReference type="Proteomes" id="UP001153076">
    <property type="component" value="Unassembled WGS sequence"/>
</dbReference>
<feature type="region of interest" description="Disordered" evidence="1">
    <location>
        <begin position="94"/>
        <end position="121"/>
    </location>
</feature>
<gene>
    <name evidence="2" type="ORF">Cgig2_018340</name>
</gene>
<comment type="caution">
    <text evidence="2">The sequence shown here is derived from an EMBL/GenBank/DDBJ whole genome shotgun (WGS) entry which is preliminary data.</text>
</comment>
<evidence type="ECO:0000313" key="2">
    <source>
        <dbReference type="EMBL" id="KAJ8451706.1"/>
    </source>
</evidence>
<evidence type="ECO:0000313" key="3">
    <source>
        <dbReference type="Proteomes" id="UP001153076"/>
    </source>
</evidence>
<proteinExistence type="predicted"/>
<protein>
    <recommendedName>
        <fullName evidence="4">SAM domain-containing protein</fullName>
    </recommendedName>
</protein>
<name>A0A9Q1KVK8_9CARY</name>
<evidence type="ECO:0000256" key="1">
    <source>
        <dbReference type="SAM" id="MobiDB-lite"/>
    </source>
</evidence>
<keyword evidence="3" id="KW-1185">Reference proteome</keyword>
<organism evidence="2 3">
    <name type="scientific">Carnegiea gigantea</name>
    <dbReference type="NCBI Taxonomy" id="171969"/>
    <lineage>
        <taxon>Eukaryota</taxon>
        <taxon>Viridiplantae</taxon>
        <taxon>Streptophyta</taxon>
        <taxon>Embryophyta</taxon>
        <taxon>Tracheophyta</taxon>
        <taxon>Spermatophyta</taxon>
        <taxon>Magnoliopsida</taxon>
        <taxon>eudicotyledons</taxon>
        <taxon>Gunneridae</taxon>
        <taxon>Pentapetalae</taxon>
        <taxon>Caryophyllales</taxon>
        <taxon>Cactineae</taxon>
        <taxon>Cactaceae</taxon>
        <taxon>Cactoideae</taxon>
        <taxon>Echinocereeae</taxon>
        <taxon>Carnegiea</taxon>
    </lineage>
</organism>
<accession>A0A9Q1KVK8</accession>
<reference evidence="2" key="1">
    <citation type="submission" date="2022-04" db="EMBL/GenBank/DDBJ databases">
        <title>Carnegiea gigantea Genome sequencing and assembly v2.</title>
        <authorList>
            <person name="Copetti D."/>
            <person name="Sanderson M.J."/>
            <person name="Burquez A."/>
            <person name="Wojciechowski M.F."/>
        </authorList>
    </citation>
    <scope>NUCLEOTIDE SEQUENCE</scope>
    <source>
        <strain evidence="2">SGP5-SGP5p</strain>
        <tissue evidence="2">Aerial part</tissue>
    </source>
</reference>
<dbReference type="OrthoDB" id="76949at2759"/>
<feature type="region of interest" description="Disordered" evidence="1">
    <location>
        <begin position="190"/>
        <end position="216"/>
    </location>
</feature>
<dbReference type="AlphaFoldDB" id="A0A9Q1KVK8"/>